<evidence type="ECO:0008006" key="5">
    <source>
        <dbReference type="Google" id="ProtNLM"/>
    </source>
</evidence>
<evidence type="ECO:0000256" key="1">
    <source>
        <dbReference type="ARBA" id="ARBA00022917"/>
    </source>
</evidence>
<sequence length="87" mass="9650">IKLVAPPLYVMITQSLDKALGIEALEKAITTIEDSIKKANGSMSVKMKPRAVSETDDLELAQLMARVERENAEISGDEEEEDEEEED</sequence>
<name>A0AAD5X278_9FUNG</name>
<reference evidence="3" key="1">
    <citation type="submission" date="2020-05" db="EMBL/GenBank/DDBJ databases">
        <title>Phylogenomic resolution of chytrid fungi.</title>
        <authorList>
            <person name="Stajich J.E."/>
            <person name="Amses K."/>
            <person name="Simmons R."/>
            <person name="Seto K."/>
            <person name="Myers J."/>
            <person name="Bonds A."/>
            <person name="Quandt C.A."/>
            <person name="Barry K."/>
            <person name="Liu P."/>
            <person name="Grigoriev I."/>
            <person name="Longcore J.E."/>
            <person name="James T.Y."/>
        </authorList>
    </citation>
    <scope>NUCLEOTIDE SEQUENCE</scope>
    <source>
        <strain evidence="3">JEL0318</strain>
    </source>
</reference>
<dbReference type="PANTHER" id="PTHR10602:SF0">
    <property type="entry name" value="EUKARYOTIC TRANSLATION INITIATION FACTOR 2 SUBUNIT 1"/>
    <property type="match status" value="1"/>
</dbReference>
<keyword evidence="4" id="KW-1185">Reference proteome</keyword>
<keyword evidence="2" id="KW-0175">Coiled coil</keyword>
<organism evidence="3 4">
    <name type="scientific">Rhizophlyctis rosea</name>
    <dbReference type="NCBI Taxonomy" id="64517"/>
    <lineage>
        <taxon>Eukaryota</taxon>
        <taxon>Fungi</taxon>
        <taxon>Fungi incertae sedis</taxon>
        <taxon>Chytridiomycota</taxon>
        <taxon>Chytridiomycota incertae sedis</taxon>
        <taxon>Chytridiomycetes</taxon>
        <taxon>Rhizophlyctidales</taxon>
        <taxon>Rhizophlyctidaceae</taxon>
        <taxon>Rhizophlyctis</taxon>
    </lineage>
</organism>
<gene>
    <name evidence="3" type="ORF">HK097_006143</name>
</gene>
<comment type="caution">
    <text evidence="3">The sequence shown here is derived from an EMBL/GenBank/DDBJ whole genome shotgun (WGS) entry which is preliminary data.</text>
</comment>
<dbReference type="InterPro" id="IPR011488">
    <property type="entry name" value="TIF_2_asu"/>
</dbReference>
<feature type="coiled-coil region" evidence="2">
    <location>
        <begin position="22"/>
        <end position="87"/>
    </location>
</feature>
<dbReference type="Proteomes" id="UP001212841">
    <property type="component" value="Unassembled WGS sequence"/>
</dbReference>
<protein>
    <recommendedName>
        <fullName evidence="5">Eukaryotic translation initiation factor 2 subunit 1</fullName>
    </recommendedName>
</protein>
<dbReference type="EMBL" id="JADGJD010000288">
    <property type="protein sequence ID" value="KAJ3052504.1"/>
    <property type="molecule type" value="Genomic_DNA"/>
</dbReference>
<evidence type="ECO:0000256" key="2">
    <source>
        <dbReference type="SAM" id="Coils"/>
    </source>
</evidence>
<keyword evidence="1" id="KW-0648">Protein biosynthesis</keyword>
<dbReference type="Gene3D" id="3.30.70.1130">
    <property type="entry name" value="EIF_2_alpha"/>
    <property type="match status" value="1"/>
</dbReference>
<dbReference type="GO" id="GO:0033290">
    <property type="term" value="C:eukaryotic 48S preinitiation complex"/>
    <property type="evidence" value="ECO:0007669"/>
    <property type="project" value="TreeGrafter"/>
</dbReference>
<dbReference type="GO" id="GO:0005850">
    <property type="term" value="C:eukaryotic translation initiation factor 2 complex"/>
    <property type="evidence" value="ECO:0007669"/>
    <property type="project" value="TreeGrafter"/>
</dbReference>
<evidence type="ECO:0000313" key="3">
    <source>
        <dbReference type="EMBL" id="KAJ3052504.1"/>
    </source>
</evidence>
<accession>A0AAD5X278</accession>
<dbReference type="GO" id="GO:0003723">
    <property type="term" value="F:RNA binding"/>
    <property type="evidence" value="ECO:0007669"/>
    <property type="project" value="InterPro"/>
</dbReference>
<evidence type="ECO:0000313" key="4">
    <source>
        <dbReference type="Proteomes" id="UP001212841"/>
    </source>
</evidence>
<feature type="non-terminal residue" evidence="3">
    <location>
        <position position="1"/>
    </location>
</feature>
<dbReference type="GO" id="GO:0043022">
    <property type="term" value="F:ribosome binding"/>
    <property type="evidence" value="ECO:0007669"/>
    <property type="project" value="TreeGrafter"/>
</dbReference>
<dbReference type="PANTHER" id="PTHR10602">
    <property type="entry name" value="EUKARYOTIC TRANSLATION INITIATION FACTOR 2 SUBUNIT 1"/>
    <property type="match status" value="1"/>
</dbReference>
<dbReference type="SUPFAM" id="SSF110993">
    <property type="entry name" value="eIF-2-alpha, C-terminal domain"/>
    <property type="match status" value="1"/>
</dbReference>
<dbReference type="AlphaFoldDB" id="A0AAD5X278"/>
<proteinExistence type="predicted"/>
<dbReference type="GO" id="GO:0003743">
    <property type="term" value="F:translation initiation factor activity"/>
    <property type="evidence" value="ECO:0007669"/>
    <property type="project" value="InterPro"/>
</dbReference>
<dbReference type="InterPro" id="IPR024055">
    <property type="entry name" value="TIF2_asu_C"/>
</dbReference>